<dbReference type="InterPro" id="IPR054700">
    <property type="entry name" value="MddA"/>
</dbReference>
<keyword evidence="10 13" id="KW-0472">Membrane</keyword>
<accession>A0AAX3DTV4</accession>
<evidence type="ECO:0000256" key="9">
    <source>
        <dbReference type="ARBA" id="ARBA00022989"/>
    </source>
</evidence>
<dbReference type="AlphaFoldDB" id="A0AAX3DTV4"/>
<feature type="transmembrane region" description="Helical" evidence="13">
    <location>
        <begin position="169"/>
        <end position="188"/>
    </location>
</feature>
<evidence type="ECO:0000256" key="3">
    <source>
        <dbReference type="ARBA" id="ARBA00010631"/>
    </source>
</evidence>
<evidence type="ECO:0000256" key="8">
    <source>
        <dbReference type="ARBA" id="ARBA00022692"/>
    </source>
</evidence>
<evidence type="ECO:0000256" key="4">
    <source>
        <dbReference type="ARBA" id="ARBA00012149"/>
    </source>
</evidence>
<keyword evidence="9 13" id="KW-1133">Transmembrane helix</keyword>
<keyword evidence="6" id="KW-0808">Transferase</keyword>
<feature type="transmembrane region" description="Helical" evidence="13">
    <location>
        <begin position="49"/>
        <end position="67"/>
    </location>
</feature>
<sequence length="269" mass="30326">MIKRLLIPTYGLLSYAVFLVSMIYAPGFFGNTLVSKSIDVGGASSPGQAVLINLQLIGLFAIQHSIMARQRFKQWWARHLPAPCQRSTYVLLTSLLVLLLFWQWRPIPVVVWSISGIAAWLLVVLYWLGWVLVLASTHMIDHLDLFGLRQSFSALRGTDPLRPTFRTPILYRMVRHPLMLGFLIVFWATPEMTAGHLLFAVVITIYILVALQFEERDLIAEFGATYQQYRERVPMLLPRVLRRTARRHAAGQAGAVRDESGGAVSPPSG</sequence>
<feature type="transmembrane region" description="Helical" evidence="13">
    <location>
        <begin position="12"/>
        <end position="29"/>
    </location>
</feature>
<evidence type="ECO:0000256" key="6">
    <source>
        <dbReference type="ARBA" id="ARBA00022679"/>
    </source>
</evidence>
<evidence type="ECO:0000256" key="1">
    <source>
        <dbReference type="ARBA" id="ARBA00002096"/>
    </source>
</evidence>
<protein>
    <recommendedName>
        <fullName evidence="4">methanethiol S-methyltransferase</fullName>
        <ecNumber evidence="4">2.1.1.334</ecNumber>
    </recommendedName>
</protein>
<comment type="similarity">
    <text evidence="3">Belongs to the nurim family.</text>
</comment>
<evidence type="ECO:0000313" key="16">
    <source>
        <dbReference type="Proteomes" id="UP001163166"/>
    </source>
</evidence>
<dbReference type="PANTHER" id="PTHR31040:SF1">
    <property type="entry name" value="NURIM"/>
    <property type="match status" value="1"/>
</dbReference>
<evidence type="ECO:0000313" key="15">
    <source>
        <dbReference type="EMBL" id="UYO37879.1"/>
    </source>
</evidence>
<name>A0AAX3DTV4_RHOPL</name>
<comment type="catalytic activity">
    <reaction evidence="11">
        <text>methanethiol + S-adenosyl-L-methionine = dimethyl sulfide + S-adenosyl-L-homocysteine + H(+)</text>
        <dbReference type="Rhea" id="RHEA:50428"/>
        <dbReference type="ChEBI" id="CHEBI:15378"/>
        <dbReference type="ChEBI" id="CHEBI:16007"/>
        <dbReference type="ChEBI" id="CHEBI:17437"/>
        <dbReference type="ChEBI" id="CHEBI:57856"/>
        <dbReference type="ChEBI" id="CHEBI:59789"/>
        <dbReference type="EC" id="2.1.1.334"/>
    </reaction>
</comment>
<evidence type="ECO:0000256" key="10">
    <source>
        <dbReference type="ARBA" id="ARBA00023136"/>
    </source>
</evidence>
<dbReference type="RefSeq" id="WP_264073577.1">
    <property type="nucleotide sequence ID" value="NZ_CP076676.1"/>
</dbReference>
<feature type="transmembrane region" description="Helical" evidence="13">
    <location>
        <begin position="88"/>
        <end position="104"/>
    </location>
</feature>
<organism evidence="15 16">
    <name type="scientific">Rhodopseudomonas palustris</name>
    <dbReference type="NCBI Taxonomy" id="1076"/>
    <lineage>
        <taxon>Bacteria</taxon>
        <taxon>Pseudomonadati</taxon>
        <taxon>Pseudomonadota</taxon>
        <taxon>Alphaproteobacteria</taxon>
        <taxon>Hyphomicrobiales</taxon>
        <taxon>Nitrobacteraceae</taxon>
        <taxon>Rhodopseudomonas</taxon>
    </lineage>
</organism>
<evidence type="ECO:0000256" key="12">
    <source>
        <dbReference type="SAM" id="MobiDB-lite"/>
    </source>
</evidence>
<evidence type="ECO:0000256" key="13">
    <source>
        <dbReference type="SAM" id="Phobius"/>
    </source>
</evidence>
<comment type="subcellular location">
    <subcellularLocation>
        <location evidence="2">Membrane</location>
        <topology evidence="2">Multi-pass membrane protein</topology>
    </subcellularLocation>
</comment>
<feature type="transmembrane region" description="Helical" evidence="13">
    <location>
        <begin position="194"/>
        <end position="213"/>
    </location>
</feature>
<dbReference type="Pfam" id="PF07298">
    <property type="entry name" value="NnrU"/>
    <property type="match status" value="1"/>
</dbReference>
<gene>
    <name evidence="15" type="ORF">KQX62_14130</name>
</gene>
<dbReference type="GO" id="GO:0008168">
    <property type="term" value="F:methyltransferase activity"/>
    <property type="evidence" value="ECO:0007669"/>
    <property type="project" value="UniProtKB-KW"/>
</dbReference>
<dbReference type="Proteomes" id="UP001163166">
    <property type="component" value="Chromosome"/>
</dbReference>
<dbReference type="Gene3D" id="1.20.120.1630">
    <property type="match status" value="1"/>
</dbReference>
<keyword evidence="5" id="KW-0489">Methyltransferase</keyword>
<comment type="function">
    <text evidence="1">Catalyzes the methylation of methanethiol (MeSH) to yield dimethylsulphide (DMS).</text>
</comment>
<proteinExistence type="inferred from homology"/>
<dbReference type="PANTHER" id="PTHR31040">
    <property type="entry name" value="NURIM"/>
    <property type="match status" value="1"/>
</dbReference>
<feature type="region of interest" description="Disordered" evidence="12">
    <location>
        <begin position="248"/>
        <end position="269"/>
    </location>
</feature>
<feature type="transmembrane region" description="Helical" evidence="13">
    <location>
        <begin position="110"/>
        <end position="135"/>
    </location>
</feature>
<reference evidence="15" key="1">
    <citation type="journal article" date="2022" name="Biol. Control">
        <title>In silico genomic analysis of Rhodopseudomonas palustris strains revealed potential biocontrol agents and crop yield enhancers.</title>
        <authorList>
            <person name="Surachat K."/>
            <person name="Kantachote D."/>
            <person name="Deachamag P."/>
            <person name="Wonglapsuwan M."/>
        </authorList>
    </citation>
    <scope>NUCLEOTIDE SEQUENCE</scope>
    <source>
        <strain evidence="15">TLS06</strain>
    </source>
</reference>
<dbReference type="NCBIfam" id="NF045656">
    <property type="entry name" value="MeththiolMtaseMddA"/>
    <property type="match status" value="1"/>
</dbReference>
<keyword evidence="7" id="KW-0949">S-adenosyl-L-methionine</keyword>
<evidence type="ECO:0000259" key="14">
    <source>
        <dbReference type="Pfam" id="PF07298"/>
    </source>
</evidence>
<evidence type="ECO:0000256" key="5">
    <source>
        <dbReference type="ARBA" id="ARBA00022603"/>
    </source>
</evidence>
<dbReference type="GO" id="GO:0032259">
    <property type="term" value="P:methylation"/>
    <property type="evidence" value="ECO:0007669"/>
    <property type="project" value="UniProtKB-KW"/>
</dbReference>
<evidence type="ECO:0000256" key="7">
    <source>
        <dbReference type="ARBA" id="ARBA00022691"/>
    </source>
</evidence>
<dbReference type="InterPro" id="IPR009915">
    <property type="entry name" value="NnrU_dom"/>
</dbReference>
<dbReference type="EC" id="2.1.1.334" evidence="4"/>
<dbReference type="EMBL" id="CP076676">
    <property type="protein sequence ID" value="UYO37879.1"/>
    <property type="molecule type" value="Genomic_DNA"/>
</dbReference>
<feature type="domain" description="NnrU" evidence="14">
    <location>
        <begin position="57"/>
        <end position="190"/>
    </location>
</feature>
<dbReference type="InterPro" id="IPR033580">
    <property type="entry name" value="Nurim-like"/>
</dbReference>
<evidence type="ECO:0000256" key="2">
    <source>
        <dbReference type="ARBA" id="ARBA00004141"/>
    </source>
</evidence>
<dbReference type="GO" id="GO:0016020">
    <property type="term" value="C:membrane"/>
    <property type="evidence" value="ECO:0007669"/>
    <property type="project" value="UniProtKB-SubCell"/>
</dbReference>
<keyword evidence="8 13" id="KW-0812">Transmembrane</keyword>
<evidence type="ECO:0000256" key="11">
    <source>
        <dbReference type="ARBA" id="ARBA00048134"/>
    </source>
</evidence>